<feature type="domain" description="DUF3615" evidence="1">
    <location>
        <begin position="527"/>
        <end position="637"/>
    </location>
</feature>
<sequence length="738" mass="83846">MAGERRPRHMMIGDLDHLDETPDGVERNISVVLACIHDYYKKALDRLPAQLIPSLLDAGFCFGFLDPVANIIANTVFQFRDGESKKRKRKRSRAFATTNNKGRIESLQQRRQRDAAFSSIIAESSSSKHSILRPPLLNGSAVPNGNGSVASRSLRGLATFLTSYCRYLTVRDALRYLRLSKADLLVAVRLVELDHALTHSFTINDPTAQVALRCAAISAVHPMVATFLSRSFSLASHLDEVSNILPEKGRVIGRSTIKRLFELSSNCKPELVDPLKPMQHAISRMQPYRRTEPVPAGLEDSLMRVLLDKIHVLYLEAISCMPKHDICSRHHRGLLKAGHCYGPFDPVTNIILNTIWYDTAFPTKQEFDVKLICTKSLARIECFSLDGLVAFTCSVFPEFSEYKAMEYLLVNNARIDRVTMKAIRKGHAHSSESDTYDTAARAANHPCPTALVQFATTGMQQVGKTLRKKLKCKPMLSPSDVCTISEMLSQNFLPGESAKLPQTHVLEIISARCEEFEDRQSVIFGRVEAALHMYAQQERQDYELQVICDLNDDIPDDGRYDYMLHHTRFSHINIWAKRKGSQYADEVPTLFFIECSNTNEEKDMQGMRFLCHPILEPSKYAGRCFHCEQEGFRIIHPPSEKGYLGRCTEFEDMASGKNPVSNEHLVDYGNYQTFFADGSETNDSIYFDPILGNEDAITRDQEWKEKRDPRRKDLSWLEDQLRQDLALARKKYRVSLVY</sequence>
<dbReference type="GeneID" id="104584570"/>
<organism evidence="3">
    <name type="scientific">Brachypodium distachyon</name>
    <name type="common">Purple false brome</name>
    <name type="synonym">Trachynia distachya</name>
    <dbReference type="NCBI Taxonomy" id="15368"/>
    <lineage>
        <taxon>Eukaryota</taxon>
        <taxon>Viridiplantae</taxon>
        <taxon>Streptophyta</taxon>
        <taxon>Embryophyta</taxon>
        <taxon>Tracheophyta</taxon>
        <taxon>Spermatophyta</taxon>
        <taxon>Magnoliopsida</taxon>
        <taxon>Liliopsida</taxon>
        <taxon>Poales</taxon>
        <taxon>Poaceae</taxon>
        <taxon>BOP clade</taxon>
        <taxon>Pooideae</taxon>
        <taxon>Stipodae</taxon>
        <taxon>Brachypodieae</taxon>
        <taxon>Brachypodium</taxon>
    </lineage>
</organism>
<feature type="domain" description="PIR2-like helical" evidence="2">
    <location>
        <begin position="308"/>
        <end position="415"/>
    </location>
</feature>
<dbReference type="EnsemblPlants" id="KQJ88716">
    <property type="protein sequence ID" value="KQJ88716"/>
    <property type="gene ID" value="BRADI_4g20680v3"/>
</dbReference>
<reference evidence="3" key="2">
    <citation type="submission" date="2017-06" db="EMBL/GenBank/DDBJ databases">
        <title>WGS assembly of Brachypodium distachyon.</title>
        <authorList>
            <consortium name="The International Brachypodium Initiative"/>
            <person name="Lucas S."/>
            <person name="Harmon-Smith M."/>
            <person name="Lail K."/>
            <person name="Tice H."/>
            <person name="Grimwood J."/>
            <person name="Bruce D."/>
            <person name="Barry K."/>
            <person name="Shu S."/>
            <person name="Lindquist E."/>
            <person name="Wang M."/>
            <person name="Pitluck S."/>
            <person name="Vogel J.P."/>
            <person name="Garvin D.F."/>
            <person name="Mockler T.C."/>
            <person name="Schmutz J."/>
            <person name="Rokhsar D."/>
            <person name="Bevan M.W."/>
        </authorList>
    </citation>
    <scope>NUCLEOTIDE SEQUENCE</scope>
    <source>
        <strain evidence="3">Bd21</strain>
    </source>
</reference>
<protein>
    <submittedName>
        <fullName evidence="3 4">Uncharacterized protein</fullName>
    </submittedName>
</protein>
<proteinExistence type="predicted"/>
<evidence type="ECO:0000259" key="1">
    <source>
        <dbReference type="Pfam" id="PF12274"/>
    </source>
</evidence>
<dbReference type="Pfam" id="PF20235">
    <property type="entry name" value="PIR2-like_helical"/>
    <property type="match status" value="2"/>
</dbReference>
<dbReference type="Pfam" id="PF12274">
    <property type="entry name" value="DUF3615"/>
    <property type="match status" value="1"/>
</dbReference>
<dbReference type="InterPro" id="IPR022059">
    <property type="entry name" value="DUF3615"/>
</dbReference>
<dbReference type="RefSeq" id="XP_010237780.2">
    <property type="nucleotide sequence ID" value="XM_010239478.3"/>
</dbReference>
<dbReference type="OrthoDB" id="688001at2759"/>
<keyword evidence="5" id="KW-1185">Reference proteome</keyword>
<dbReference type="PANTHER" id="PTHR33120:SF53">
    <property type="entry name" value="OS03G0697833 PROTEIN"/>
    <property type="match status" value="1"/>
</dbReference>
<feature type="domain" description="PIR2-like helical" evidence="2">
    <location>
        <begin position="35"/>
        <end position="192"/>
    </location>
</feature>
<dbReference type="Gramene" id="KQJ88716">
    <property type="protein sequence ID" value="KQJ88716"/>
    <property type="gene ID" value="BRADI_4g20680v3"/>
</dbReference>
<dbReference type="EMBL" id="CM000883">
    <property type="protein sequence ID" value="KQJ88716.1"/>
    <property type="molecule type" value="Genomic_DNA"/>
</dbReference>
<dbReference type="PANTHER" id="PTHR33120">
    <property type="entry name" value="EXPRESSED PROTEIN-RELATED"/>
    <property type="match status" value="1"/>
</dbReference>
<reference evidence="4" key="3">
    <citation type="submission" date="2018-08" db="UniProtKB">
        <authorList>
            <consortium name="EnsemblPlants"/>
        </authorList>
    </citation>
    <scope>IDENTIFICATION</scope>
    <source>
        <strain evidence="4">cv. Bd21</strain>
    </source>
</reference>
<evidence type="ECO:0000313" key="5">
    <source>
        <dbReference type="Proteomes" id="UP000008810"/>
    </source>
</evidence>
<accession>A0A0Q3EQY1</accession>
<evidence type="ECO:0000313" key="4">
    <source>
        <dbReference type="EnsemblPlants" id="KQJ88716"/>
    </source>
</evidence>
<dbReference type="ExpressionAtlas" id="A0A0Q3EQY1">
    <property type="expression patterns" value="baseline"/>
</dbReference>
<name>A0A0Q3EQY1_BRADI</name>
<evidence type="ECO:0000313" key="3">
    <source>
        <dbReference type="EMBL" id="KQJ88716.1"/>
    </source>
</evidence>
<evidence type="ECO:0000259" key="2">
    <source>
        <dbReference type="Pfam" id="PF20235"/>
    </source>
</evidence>
<reference evidence="3 4" key="1">
    <citation type="journal article" date="2010" name="Nature">
        <title>Genome sequencing and analysis of the model grass Brachypodium distachyon.</title>
        <authorList>
            <consortium name="International Brachypodium Initiative"/>
        </authorList>
    </citation>
    <scope>NUCLEOTIDE SEQUENCE [LARGE SCALE GENOMIC DNA]</scope>
    <source>
        <strain evidence="3 4">Bd21</strain>
    </source>
</reference>
<gene>
    <name evidence="4" type="primary">LOC104584570</name>
    <name evidence="3" type="ORF">BRADI_4g20680v3</name>
</gene>
<dbReference type="KEGG" id="bdi:104584570"/>
<dbReference type="InterPro" id="IPR046527">
    <property type="entry name" value="PIR2-like_helical"/>
</dbReference>
<dbReference type="AlphaFoldDB" id="A0A0Q3EQY1"/>
<dbReference type="Proteomes" id="UP000008810">
    <property type="component" value="Chromosome 4"/>
</dbReference>